<keyword evidence="1" id="KW-0812">Transmembrane</keyword>
<reference evidence="3" key="1">
    <citation type="journal article" date="2019" name="Int. J. Syst. Evol. Microbiol.">
        <title>The Global Catalogue of Microorganisms (GCM) 10K type strain sequencing project: providing services to taxonomists for standard genome sequencing and annotation.</title>
        <authorList>
            <consortium name="The Broad Institute Genomics Platform"/>
            <consortium name="The Broad Institute Genome Sequencing Center for Infectious Disease"/>
            <person name="Wu L."/>
            <person name="Ma J."/>
        </authorList>
    </citation>
    <scope>NUCLEOTIDE SEQUENCE [LARGE SCALE GENOMIC DNA]</scope>
    <source>
        <strain evidence="3">CECT 7398</strain>
    </source>
</reference>
<protein>
    <submittedName>
        <fullName evidence="2">Uncharacterized protein</fullName>
    </submittedName>
</protein>
<keyword evidence="1" id="KW-0472">Membrane</keyword>
<dbReference type="RefSeq" id="WP_076588173.1">
    <property type="nucleotide sequence ID" value="NZ_JABEYA020000003.1"/>
</dbReference>
<organism evidence="2 3">
    <name type="scientific">Vibrio ostreicida</name>
    <dbReference type="NCBI Taxonomy" id="526588"/>
    <lineage>
        <taxon>Bacteria</taxon>
        <taxon>Pseudomonadati</taxon>
        <taxon>Pseudomonadota</taxon>
        <taxon>Gammaproteobacteria</taxon>
        <taxon>Vibrionales</taxon>
        <taxon>Vibrionaceae</taxon>
        <taxon>Vibrio</taxon>
    </lineage>
</organism>
<dbReference type="EMBL" id="JAUFQC010000027">
    <property type="protein sequence ID" value="MDN3612123.1"/>
    <property type="molecule type" value="Genomic_DNA"/>
</dbReference>
<dbReference type="Proteomes" id="UP001238540">
    <property type="component" value="Unassembled WGS sequence"/>
</dbReference>
<feature type="transmembrane region" description="Helical" evidence="1">
    <location>
        <begin position="7"/>
        <end position="26"/>
    </location>
</feature>
<keyword evidence="3" id="KW-1185">Reference proteome</keyword>
<accession>A0ABT8BYL5</accession>
<name>A0ABT8BYL5_9VIBR</name>
<gene>
    <name evidence="2" type="ORF">QWZ16_21245</name>
</gene>
<evidence type="ECO:0000256" key="1">
    <source>
        <dbReference type="SAM" id="Phobius"/>
    </source>
</evidence>
<comment type="caution">
    <text evidence="2">The sequence shown here is derived from an EMBL/GenBank/DDBJ whole genome shotgun (WGS) entry which is preliminary data.</text>
</comment>
<evidence type="ECO:0000313" key="2">
    <source>
        <dbReference type="EMBL" id="MDN3612123.1"/>
    </source>
</evidence>
<evidence type="ECO:0000313" key="3">
    <source>
        <dbReference type="Proteomes" id="UP001238540"/>
    </source>
</evidence>
<keyword evidence="1" id="KW-1133">Transmembrane helix</keyword>
<sequence>MSSILKLLILTITIGIGFFASDLYHWGVGRSKSKSLADYCLLTTQPCQIDQVRITVDRDISQPLIATEVTVEWPDAQGENLTLLLQGYEMEMGTTVFQLNKSDPDLFTGKIILPICTTDAMTWVGFITDGTQNVHTSIRMEQ</sequence>
<proteinExistence type="predicted"/>